<proteinExistence type="predicted"/>
<organism evidence="2 3">
    <name type="scientific">Terrimonas ginsenosidimutans</name>
    <dbReference type="NCBI Taxonomy" id="2908004"/>
    <lineage>
        <taxon>Bacteria</taxon>
        <taxon>Pseudomonadati</taxon>
        <taxon>Bacteroidota</taxon>
        <taxon>Chitinophagia</taxon>
        <taxon>Chitinophagales</taxon>
        <taxon>Chitinophagaceae</taxon>
        <taxon>Terrimonas</taxon>
    </lineage>
</organism>
<comment type="caution">
    <text evidence="2">The sequence shown here is derived from an EMBL/GenBank/DDBJ whole genome shotgun (WGS) entry which is preliminary data.</text>
</comment>
<dbReference type="EMBL" id="JAKLTR010000013">
    <property type="protein sequence ID" value="MCG2616382.1"/>
    <property type="molecule type" value="Genomic_DNA"/>
</dbReference>
<reference evidence="2" key="1">
    <citation type="submission" date="2022-01" db="EMBL/GenBank/DDBJ databases">
        <authorList>
            <person name="Jo J.-H."/>
            <person name="Im W.-T."/>
        </authorList>
    </citation>
    <scope>NUCLEOTIDE SEQUENCE</scope>
    <source>
        <strain evidence="2">NA20</strain>
    </source>
</reference>
<dbReference type="RefSeq" id="WP_237874919.1">
    <property type="nucleotide sequence ID" value="NZ_JAKLTR010000013.1"/>
</dbReference>
<gene>
    <name evidence="2" type="ORF">LZZ85_18930</name>
</gene>
<feature type="region of interest" description="Disordered" evidence="1">
    <location>
        <begin position="30"/>
        <end position="53"/>
    </location>
</feature>
<keyword evidence="3" id="KW-1185">Reference proteome</keyword>
<evidence type="ECO:0000256" key="1">
    <source>
        <dbReference type="SAM" id="MobiDB-lite"/>
    </source>
</evidence>
<dbReference type="Proteomes" id="UP001165367">
    <property type="component" value="Unassembled WGS sequence"/>
</dbReference>
<sequence>MGLKDRIPSGSDLNNSFLFPFIVHYPPLKNGRTTEDEWTMKGESQMRSASGQP</sequence>
<protein>
    <submittedName>
        <fullName evidence="2">Uncharacterized protein</fullName>
    </submittedName>
</protein>
<evidence type="ECO:0000313" key="3">
    <source>
        <dbReference type="Proteomes" id="UP001165367"/>
    </source>
</evidence>
<accession>A0ABS9KVT5</accession>
<name>A0ABS9KVT5_9BACT</name>
<evidence type="ECO:0000313" key="2">
    <source>
        <dbReference type="EMBL" id="MCG2616382.1"/>
    </source>
</evidence>